<dbReference type="PANTHER" id="PTHR48182">
    <property type="entry name" value="PROTEIN SERAC1"/>
    <property type="match status" value="1"/>
</dbReference>
<dbReference type="GO" id="GO:0005739">
    <property type="term" value="C:mitochondrion"/>
    <property type="evidence" value="ECO:0007669"/>
    <property type="project" value="UniProtKB-SubCell"/>
</dbReference>
<dbReference type="EMBL" id="JAUKUA010000009">
    <property type="protein sequence ID" value="KAK0702414.1"/>
    <property type="molecule type" value="Genomic_DNA"/>
</dbReference>
<keyword evidence="4" id="KW-0256">Endoplasmic reticulum</keyword>
<dbReference type="GO" id="GO:0016020">
    <property type="term" value="C:membrane"/>
    <property type="evidence" value="ECO:0007669"/>
    <property type="project" value="UniProtKB-SubCell"/>
</dbReference>
<evidence type="ECO:0008006" key="10">
    <source>
        <dbReference type="Google" id="ProtNLM"/>
    </source>
</evidence>
<evidence type="ECO:0000256" key="7">
    <source>
        <dbReference type="SAM" id="MobiDB-lite"/>
    </source>
</evidence>
<gene>
    <name evidence="8" type="ORF">B0H67DRAFT_524214</name>
</gene>
<proteinExistence type="predicted"/>
<protein>
    <recommendedName>
        <fullName evidence="10">DUF676 domain-containing protein</fullName>
    </recommendedName>
</protein>
<evidence type="ECO:0000256" key="6">
    <source>
        <dbReference type="ARBA" id="ARBA00023136"/>
    </source>
</evidence>
<dbReference type="InterPro" id="IPR052374">
    <property type="entry name" value="SERAC1"/>
</dbReference>
<dbReference type="AlphaFoldDB" id="A0AA39ZRY3"/>
<comment type="subcellular location">
    <subcellularLocation>
        <location evidence="2">Endoplasmic reticulum</location>
    </subcellularLocation>
    <subcellularLocation>
        <location evidence="3">Membrane</location>
    </subcellularLocation>
    <subcellularLocation>
        <location evidence="1">Mitochondrion</location>
    </subcellularLocation>
</comment>
<keyword evidence="9" id="KW-1185">Reference proteome</keyword>
<dbReference type="PANTHER" id="PTHR48182:SF2">
    <property type="entry name" value="PROTEIN SERAC1"/>
    <property type="match status" value="1"/>
</dbReference>
<keyword evidence="6" id="KW-0472">Membrane</keyword>
<name>A0AA39ZRY3_9PEZI</name>
<accession>A0AA39ZRY3</accession>
<evidence type="ECO:0000256" key="5">
    <source>
        <dbReference type="ARBA" id="ARBA00023128"/>
    </source>
</evidence>
<dbReference type="Gene3D" id="3.40.50.1820">
    <property type="entry name" value="alpha/beta hydrolase"/>
    <property type="match status" value="1"/>
</dbReference>
<evidence type="ECO:0000313" key="8">
    <source>
        <dbReference type="EMBL" id="KAK0702414.1"/>
    </source>
</evidence>
<comment type="caution">
    <text evidence="8">The sequence shown here is derived from an EMBL/GenBank/DDBJ whole genome shotgun (WGS) entry which is preliminary data.</text>
</comment>
<organism evidence="8 9">
    <name type="scientific">Lasiosphaeris hirsuta</name>
    <dbReference type="NCBI Taxonomy" id="260670"/>
    <lineage>
        <taxon>Eukaryota</taxon>
        <taxon>Fungi</taxon>
        <taxon>Dikarya</taxon>
        <taxon>Ascomycota</taxon>
        <taxon>Pezizomycotina</taxon>
        <taxon>Sordariomycetes</taxon>
        <taxon>Sordariomycetidae</taxon>
        <taxon>Sordariales</taxon>
        <taxon>Lasiosphaeriaceae</taxon>
        <taxon>Lasiosphaeris</taxon>
    </lineage>
</organism>
<evidence type="ECO:0000256" key="1">
    <source>
        <dbReference type="ARBA" id="ARBA00004173"/>
    </source>
</evidence>
<keyword evidence="5" id="KW-0496">Mitochondrion</keyword>
<reference evidence="8" key="1">
    <citation type="submission" date="2023-06" db="EMBL/GenBank/DDBJ databases">
        <title>Genome-scale phylogeny and comparative genomics of the fungal order Sordariales.</title>
        <authorList>
            <consortium name="Lawrence Berkeley National Laboratory"/>
            <person name="Hensen N."/>
            <person name="Bonometti L."/>
            <person name="Westerberg I."/>
            <person name="Brannstrom I.O."/>
            <person name="Guillou S."/>
            <person name="Cros-Aarteil S."/>
            <person name="Calhoun S."/>
            <person name="Haridas S."/>
            <person name="Kuo A."/>
            <person name="Mondo S."/>
            <person name="Pangilinan J."/>
            <person name="Riley R."/>
            <person name="Labutti K."/>
            <person name="Andreopoulos B."/>
            <person name="Lipzen A."/>
            <person name="Chen C."/>
            <person name="Yanf M."/>
            <person name="Daum C."/>
            <person name="Ng V."/>
            <person name="Clum A."/>
            <person name="Steindorff A."/>
            <person name="Ohm R."/>
            <person name="Martin F."/>
            <person name="Silar P."/>
            <person name="Natvig D."/>
            <person name="Lalanne C."/>
            <person name="Gautier V."/>
            <person name="Ament-Velasquez S.L."/>
            <person name="Kruys A."/>
            <person name="Hutchinson M.I."/>
            <person name="Powell A.J."/>
            <person name="Barry K."/>
            <person name="Miller A.N."/>
            <person name="Grigoriev I.V."/>
            <person name="Debuchy R."/>
            <person name="Gladieux P."/>
            <person name="Thoren M.H."/>
            <person name="Johannesson H."/>
        </authorList>
    </citation>
    <scope>NUCLEOTIDE SEQUENCE</scope>
    <source>
        <strain evidence="8">SMH4607-1</strain>
    </source>
</reference>
<sequence>MARRVVLQELKIPEEGSPNIDIVLVHGLNGGPIDTWTHAEPRIFWPKEWLPVQFPQARVFSFGYNADMYGNTSIAGIRDNARSLLSRLELQRDGLASPTPIVFIAHCLGGLIVKQALCIAEFDSTYKDAAIHINTTLVAFFGTPNQGTNRDNWRHIAELYGHIKGERAGLVDVLLRNSDELSAMNETFRQLTDHYDVSTFYERQNFQGTDAPIVSPTDAQVGLSYEKLVPVEADHLTMCQFFDTNDFDILCSHIAAAAGIKHTKAKIDVPAAPDRPKNHGVLHLQATQLDAAEEVSALPDTESVQGGGARADGKERATKARVSFWRRVFGGRG</sequence>
<feature type="region of interest" description="Disordered" evidence="7">
    <location>
        <begin position="296"/>
        <end position="315"/>
    </location>
</feature>
<evidence type="ECO:0000256" key="2">
    <source>
        <dbReference type="ARBA" id="ARBA00004240"/>
    </source>
</evidence>
<evidence type="ECO:0000256" key="3">
    <source>
        <dbReference type="ARBA" id="ARBA00004370"/>
    </source>
</evidence>
<dbReference type="InterPro" id="IPR029058">
    <property type="entry name" value="AB_hydrolase_fold"/>
</dbReference>
<evidence type="ECO:0000256" key="4">
    <source>
        <dbReference type="ARBA" id="ARBA00022824"/>
    </source>
</evidence>
<dbReference type="GO" id="GO:0005783">
    <property type="term" value="C:endoplasmic reticulum"/>
    <property type="evidence" value="ECO:0007669"/>
    <property type="project" value="UniProtKB-SubCell"/>
</dbReference>
<dbReference type="SUPFAM" id="SSF53474">
    <property type="entry name" value="alpha/beta-Hydrolases"/>
    <property type="match status" value="1"/>
</dbReference>
<evidence type="ECO:0000313" key="9">
    <source>
        <dbReference type="Proteomes" id="UP001172102"/>
    </source>
</evidence>
<dbReference type="Proteomes" id="UP001172102">
    <property type="component" value="Unassembled WGS sequence"/>
</dbReference>